<feature type="transmembrane region" description="Helical" evidence="9">
    <location>
        <begin position="335"/>
        <end position="354"/>
    </location>
</feature>
<dbReference type="CDD" id="cd18563">
    <property type="entry name" value="ABC_6TM_exporter_like"/>
    <property type="match status" value="1"/>
</dbReference>
<dbReference type="Gene3D" id="1.20.1560.10">
    <property type="entry name" value="ABC transporter type 1, transmembrane domain"/>
    <property type="match status" value="1"/>
</dbReference>
<accession>E0I794</accession>
<keyword evidence="13" id="KW-1185">Reference proteome</keyword>
<protein>
    <submittedName>
        <fullName evidence="12">ABC transporter related protein</fullName>
    </submittedName>
</protein>
<evidence type="ECO:0000256" key="4">
    <source>
        <dbReference type="ARBA" id="ARBA00022741"/>
    </source>
</evidence>
<dbReference type="SUPFAM" id="SSF90123">
    <property type="entry name" value="ABC transporter transmembrane region"/>
    <property type="match status" value="1"/>
</dbReference>
<keyword evidence="6 9" id="KW-1133">Transmembrane helix</keyword>
<name>E0I794_9BACL</name>
<comment type="subcellular location">
    <subcellularLocation>
        <location evidence="1">Cell membrane</location>
        <topology evidence="1">Multi-pass membrane protein</topology>
    </subcellularLocation>
</comment>
<dbReference type="GO" id="GO:0005524">
    <property type="term" value="F:ATP binding"/>
    <property type="evidence" value="ECO:0007669"/>
    <property type="project" value="UniProtKB-KW"/>
</dbReference>
<dbReference type="GO" id="GO:0005886">
    <property type="term" value="C:plasma membrane"/>
    <property type="evidence" value="ECO:0007669"/>
    <property type="project" value="UniProtKB-SubCell"/>
</dbReference>
<evidence type="ECO:0000256" key="7">
    <source>
        <dbReference type="ARBA" id="ARBA00023136"/>
    </source>
</evidence>
<evidence type="ECO:0000256" key="9">
    <source>
        <dbReference type="SAM" id="Phobius"/>
    </source>
</evidence>
<evidence type="ECO:0000256" key="1">
    <source>
        <dbReference type="ARBA" id="ARBA00004651"/>
    </source>
</evidence>
<dbReference type="RefSeq" id="WP_006037529.1">
    <property type="nucleotide sequence ID" value="NZ_AEDD01000003.1"/>
</dbReference>
<dbReference type="SMART" id="SM00382">
    <property type="entry name" value="AAA"/>
    <property type="match status" value="1"/>
</dbReference>
<dbReference type="Pfam" id="PF00005">
    <property type="entry name" value="ABC_tran"/>
    <property type="match status" value="1"/>
</dbReference>
<keyword evidence="2" id="KW-0813">Transport</keyword>
<evidence type="ECO:0000259" key="10">
    <source>
        <dbReference type="PROSITE" id="PS50893"/>
    </source>
</evidence>
<reference evidence="12 13" key="1">
    <citation type="submission" date="2010-07" db="EMBL/GenBank/DDBJ databases">
        <title>The draft genome of Paenibacillus curdlanolyticus YK9.</title>
        <authorList>
            <consortium name="US DOE Joint Genome Institute (JGI-PGF)"/>
            <person name="Lucas S."/>
            <person name="Copeland A."/>
            <person name="Lapidus A."/>
            <person name="Cheng J.-F."/>
            <person name="Bruce D."/>
            <person name="Goodwin L."/>
            <person name="Pitluck S."/>
            <person name="Land M.L."/>
            <person name="Hauser L."/>
            <person name="Chang Y.-J."/>
            <person name="Jeffries C."/>
            <person name="Anderson I.J."/>
            <person name="Johnson E."/>
            <person name="Loganathan U."/>
            <person name="Mulhopadhyay B."/>
            <person name="Kyrpides N."/>
            <person name="Woyke T.J."/>
        </authorList>
    </citation>
    <scope>NUCLEOTIDE SEQUENCE [LARGE SCALE GENOMIC DNA]</scope>
    <source>
        <strain evidence="12 13">YK9</strain>
    </source>
</reference>
<evidence type="ECO:0000256" key="6">
    <source>
        <dbReference type="ARBA" id="ARBA00022989"/>
    </source>
</evidence>
<feature type="transmembrane region" description="Helical" evidence="9">
    <location>
        <begin position="306"/>
        <end position="329"/>
    </location>
</feature>
<dbReference type="GO" id="GO:0016887">
    <property type="term" value="F:ATP hydrolysis activity"/>
    <property type="evidence" value="ECO:0007669"/>
    <property type="project" value="InterPro"/>
</dbReference>
<dbReference type="SUPFAM" id="SSF52540">
    <property type="entry name" value="P-loop containing nucleoside triphosphate hydrolases"/>
    <property type="match status" value="1"/>
</dbReference>
<dbReference type="InterPro" id="IPR003593">
    <property type="entry name" value="AAA+_ATPase"/>
</dbReference>
<evidence type="ECO:0000259" key="11">
    <source>
        <dbReference type="PROSITE" id="PS50929"/>
    </source>
</evidence>
<dbReference type="PANTHER" id="PTHR43394:SF1">
    <property type="entry name" value="ATP-BINDING CASSETTE SUB-FAMILY B MEMBER 10, MITOCHONDRIAL"/>
    <property type="match status" value="1"/>
</dbReference>
<dbReference type="InterPro" id="IPR036640">
    <property type="entry name" value="ABC1_TM_sf"/>
</dbReference>
<feature type="transmembrane region" description="Helical" evidence="9">
    <location>
        <begin position="197"/>
        <end position="218"/>
    </location>
</feature>
<dbReference type="eggNOG" id="COG1132">
    <property type="taxonomic scope" value="Bacteria"/>
</dbReference>
<evidence type="ECO:0000256" key="5">
    <source>
        <dbReference type="ARBA" id="ARBA00022840"/>
    </source>
</evidence>
<dbReference type="PROSITE" id="PS50929">
    <property type="entry name" value="ABC_TM1F"/>
    <property type="match status" value="1"/>
</dbReference>
<evidence type="ECO:0000256" key="3">
    <source>
        <dbReference type="ARBA" id="ARBA00022692"/>
    </source>
</evidence>
<evidence type="ECO:0000313" key="13">
    <source>
        <dbReference type="Proteomes" id="UP000005387"/>
    </source>
</evidence>
<feature type="transmembrane region" description="Helical" evidence="9">
    <location>
        <begin position="230"/>
        <end position="256"/>
    </location>
</feature>
<dbReference type="InterPro" id="IPR039421">
    <property type="entry name" value="Type_1_exporter"/>
</dbReference>
<dbReference type="Pfam" id="PF00664">
    <property type="entry name" value="ABC_membrane"/>
    <property type="match status" value="1"/>
</dbReference>
<feature type="compositionally biased region" description="Low complexity" evidence="8">
    <location>
        <begin position="135"/>
        <end position="145"/>
    </location>
</feature>
<keyword evidence="4" id="KW-0547">Nucleotide-binding</keyword>
<dbReference type="PROSITE" id="PS50893">
    <property type="entry name" value="ABC_TRANSPORTER_2"/>
    <property type="match status" value="1"/>
</dbReference>
<dbReference type="InterPro" id="IPR017871">
    <property type="entry name" value="ABC_transporter-like_CS"/>
</dbReference>
<evidence type="ECO:0000256" key="2">
    <source>
        <dbReference type="ARBA" id="ARBA00022448"/>
    </source>
</evidence>
<organism evidence="12 13">
    <name type="scientific">Paenibacillus curdlanolyticus YK9</name>
    <dbReference type="NCBI Taxonomy" id="717606"/>
    <lineage>
        <taxon>Bacteria</taxon>
        <taxon>Bacillati</taxon>
        <taxon>Bacillota</taxon>
        <taxon>Bacilli</taxon>
        <taxon>Bacillales</taxon>
        <taxon>Paenibacillaceae</taxon>
        <taxon>Paenibacillus</taxon>
    </lineage>
</organism>
<dbReference type="InterPro" id="IPR027417">
    <property type="entry name" value="P-loop_NTPase"/>
</dbReference>
<evidence type="ECO:0000256" key="8">
    <source>
        <dbReference type="SAM" id="MobiDB-lite"/>
    </source>
</evidence>
<keyword evidence="3 9" id="KW-0812">Transmembrane</keyword>
<keyword evidence="7 9" id="KW-0472">Membrane</keyword>
<proteinExistence type="predicted"/>
<dbReference type="Gene3D" id="3.40.50.300">
    <property type="entry name" value="P-loop containing nucleotide triphosphate hydrolases"/>
    <property type="match status" value="1"/>
</dbReference>
<feature type="domain" description="ABC transporter" evidence="10">
    <location>
        <begin position="512"/>
        <end position="746"/>
    </location>
</feature>
<dbReference type="InterPro" id="IPR003439">
    <property type="entry name" value="ABC_transporter-like_ATP-bd"/>
</dbReference>
<feature type="region of interest" description="Disordered" evidence="8">
    <location>
        <begin position="127"/>
        <end position="148"/>
    </location>
</feature>
<feature type="transmembrane region" description="Helical" evidence="9">
    <location>
        <begin position="415"/>
        <end position="438"/>
    </location>
</feature>
<feature type="domain" description="ABC transmembrane type-1" evidence="11">
    <location>
        <begin position="196"/>
        <end position="478"/>
    </location>
</feature>
<sequence length="759" mass="84251">MRSTRNARIGKRSEQQAGDQYLAQVLKSSWLRLKADLNERMRFESCEVVFTQDGLFVIGQQRALYQMIAKPTIRGVAIREAVGGAALVFQTQEGEREVARFTLPYIEAFRQALPAIQAWIEAEAEGEGETETRHGASSAGHAHGQAQDHEGKSVCASCGKRALPGRRKCMRCSSKFAMMRRIIAYCRPYRKPMMYSGALVLIAITIELIPAYLIKLIIDAVTSPDEGSRSAIIWLTVGLAVAHVLSTGIQVINNYLGVRIGGKLMGDIRRDMFDSLMKLSMRFFDRRQVSQFIGRIQGDTEELKNFLTSGMIQIAMQLVLATGILGLLFALNWQITLMILIPLPVAAGMFFWLWPKLNSLWYSQWQAVTAVQNVIGEALQGIRVIKAFAQEHAERDRFDRANENLVARMVSMNNLWMSVSPVFSLVIALFGIIVWYAGGRAVLDGHMTVGTLTAYTTYIIMFLGPVQGFGSSLGTINRVLGSGERVFEIMDAPIDVPDRPDAIAMEEVQGEIRLENVQFGYEQDRRVLRGIDLTIRAGEMIGLVGPSGAGKSTLINLICRFYDPEQGRIMLDGCDLRNVRQDSLRSHIGVVLQETFLFDGSIAQNIAYGAADATPEQIMEAARVANAHAFITRLPEGYDTQVGERGHRLSGGEKQRIAIARAVLRNPRLLILDEATASVDTETEREIQEALARLVQGRTTIAIAHRLSTLRGADRLVVLEQGHIAEVGPHDELYARRGTYYRLVEAQKQLTHTAPSEVG</sequence>
<feature type="transmembrane region" description="Helical" evidence="9">
    <location>
        <begin position="458"/>
        <end position="480"/>
    </location>
</feature>
<dbReference type="STRING" id="717606.PaecuDRAFT_1518"/>
<evidence type="ECO:0000313" key="12">
    <source>
        <dbReference type="EMBL" id="EFM11910.1"/>
    </source>
</evidence>
<gene>
    <name evidence="12" type="ORF">PaecuDRAFT_1518</name>
</gene>
<dbReference type="Proteomes" id="UP000005387">
    <property type="component" value="Unassembled WGS sequence"/>
</dbReference>
<keyword evidence="5" id="KW-0067">ATP-binding</keyword>
<dbReference type="PROSITE" id="PS00211">
    <property type="entry name" value="ABC_TRANSPORTER_1"/>
    <property type="match status" value="1"/>
</dbReference>
<dbReference type="GO" id="GO:0015421">
    <property type="term" value="F:ABC-type oligopeptide transporter activity"/>
    <property type="evidence" value="ECO:0007669"/>
    <property type="project" value="TreeGrafter"/>
</dbReference>
<dbReference type="EMBL" id="AEDD01000003">
    <property type="protein sequence ID" value="EFM11910.1"/>
    <property type="molecule type" value="Genomic_DNA"/>
</dbReference>
<dbReference type="InterPro" id="IPR011527">
    <property type="entry name" value="ABC1_TM_dom"/>
</dbReference>
<dbReference type="AlphaFoldDB" id="E0I794"/>
<dbReference type="FunFam" id="3.40.50.300:FF:000287">
    <property type="entry name" value="Multidrug ABC transporter ATP-binding protein"/>
    <property type="match status" value="1"/>
</dbReference>
<dbReference type="PANTHER" id="PTHR43394">
    <property type="entry name" value="ATP-DEPENDENT PERMEASE MDL1, MITOCHONDRIAL"/>
    <property type="match status" value="1"/>
</dbReference>